<feature type="binding site" description="axial binding residue" evidence="19">
    <location>
        <position position="502"/>
    </location>
    <ligand>
        <name>heme b</name>
        <dbReference type="ChEBI" id="CHEBI:60344"/>
    </ligand>
    <ligandPart>
        <name>Fe</name>
        <dbReference type="ChEBI" id="CHEBI:18248"/>
    </ligandPart>
</feature>
<evidence type="ECO:0000256" key="21">
    <source>
        <dbReference type="PIRSR" id="PIRSR600823-5"/>
    </source>
</evidence>
<keyword evidence="9 19" id="KW-0479">Metal-binding</keyword>
<dbReference type="AlphaFoldDB" id="A0A6N2K8V2"/>
<evidence type="ECO:0000256" key="4">
    <source>
        <dbReference type="ARBA" id="ARBA00006873"/>
    </source>
</evidence>
<dbReference type="EC" id="1.11.1.7" evidence="5"/>
<dbReference type="GO" id="GO:0140825">
    <property type="term" value="F:lactoperoxidase activity"/>
    <property type="evidence" value="ECO:0007669"/>
    <property type="project" value="UniProtKB-EC"/>
</dbReference>
<comment type="catalytic activity">
    <reaction evidence="1">
        <text>2 a phenolic donor + H2O2 = 2 a phenolic radical donor + 2 H2O</text>
        <dbReference type="Rhea" id="RHEA:56136"/>
        <dbReference type="ChEBI" id="CHEBI:15377"/>
        <dbReference type="ChEBI" id="CHEBI:16240"/>
        <dbReference type="ChEBI" id="CHEBI:139520"/>
        <dbReference type="ChEBI" id="CHEBI:139521"/>
        <dbReference type="EC" id="1.11.1.7"/>
    </reaction>
</comment>
<evidence type="ECO:0000259" key="23">
    <source>
        <dbReference type="PROSITE" id="PS50873"/>
    </source>
</evidence>
<feature type="binding site" evidence="19">
    <location>
        <position position="384"/>
    </location>
    <ligand>
        <name>Ca(2+)</name>
        <dbReference type="ChEBI" id="CHEBI:29108"/>
        <label>1</label>
    </ligand>
</feature>
<comment type="cofactor">
    <cofactor evidence="19">
        <name>heme b</name>
        <dbReference type="ChEBI" id="CHEBI:60344"/>
    </cofactor>
    <text evidence="19">Binds 1 heme b (iron(II)-protoporphyrin IX) group per subunit.</text>
</comment>
<feature type="binding site" evidence="19">
    <location>
        <position position="382"/>
    </location>
    <ligand>
        <name>Ca(2+)</name>
        <dbReference type="ChEBI" id="CHEBI:29108"/>
        <label>1</label>
    </ligand>
</feature>
<dbReference type="Gene3D" id="1.10.520.10">
    <property type="match status" value="2"/>
</dbReference>
<keyword evidence="16" id="KW-0376">Hydrogen peroxide</keyword>
<dbReference type="GO" id="GO:0005576">
    <property type="term" value="C:extracellular region"/>
    <property type="evidence" value="ECO:0007669"/>
    <property type="project" value="UniProtKB-SubCell"/>
</dbReference>
<dbReference type="PANTHER" id="PTHR31388">
    <property type="entry name" value="PEROXIDASE 72-RELATED"/>
    <property type="match status" value="1"/>
</dbReference>
<sequence length="642" mass="69249">MVDKALHVLVASLFFVIWFGGSLPNANAQLSPTFYDETCPNASAIIQGSPCPGLQTDPRIGASLTRLHFHDCFVDGCDGSILLDNTDTIESEKEAVPNNNSARGFDVVDDIKAALENACPGIVSCADILAIAAEESVWLAGGSSWKVPLGRRDSLIANRSGANSSIPAASESLDVLKSKFAAVGLDTSSDLVALSGKSLLVRIPVIHLFIFARFDRNVFQVLTHSEELNVQASILDCIILVAHFNNYVLKVRNGSVVANLIHTNHAFDRNLFSNLQTNEGLLRSDQELFSTRGADTIDVVNNFSSNQTAFFESFAVSMIRMGNISPLTGEDEKIRSQLTTDFYSTTCPTLLQIVRKEVLRAIKSETRMAASLIRLHFHDCFVNGCDASVLLDGSDGEKFALPNINSARGFEVVEAIKTAVESQCSGVVSCADILAIAARDSVLLSGGKSWRVLLGRRDGLVANQTGANAKLPSPFEDVDTIINKFAAVGLNITDVVALSGAHTIGQAKCATFNTRLFNFSGTGAPDSTMESSMVSDLQTLCPLTDDGNKTTSLDRNSTDLFDSHYFQNLVNNKGLLTSDQELFSSTNCATKDLVQTYSTNQSLFLDDFANSMIRMGNISPLTGSSGEIRKKCSVVNSYKRII</sequence>
<dbReference type="GO" id="GO:0046872">
    <property type="term" value="F:metal ion binding"/>
    <property type="evidence" value="ECO:0007669"/>
    <property type="project" value="UniProtKB-KW"/>
</dbReference>
<feature type="binding site" evidence="19">
    <location>
        <position position="562"/>
    </location>
    <ligand>
        <name>Ca(2+)</name>
        <dbReference type="ChEBI" id="CHEBI:29108"/>
        <label>2</label>
    </ligand>
</feature>
<dbReference type="PROSITE" id="PS00436">
    <property type="entry name" value="PEROXIDASE_2"/>
    <property type="match status" value="1"/>
</dbReference>
<keyword evidence="7" id="KW-0575">Peroxidase</keyword>
<keyword evidence="6" id="KW-0964">Secreted</keyword>
<feature type="domain" description="Plant heme peroxidase family profile" evidence="23">
    <location>
        <begin position="337"/>
        <end position="636"/>
    </location>
</feature>
<comment type="function">
    <text evidence="2">Removal of H(2)O(2), oxidation of toxic reductants, biosynthesis and degradation of lignin, suberization, auxin catabolism, response to environmental stresses such as wounding, pathogen attack and oxidative stress. These functions might be dependent on each isozyme/isoform in each plant tissue.</text>
</comment>
<feature type="binding site" evidence="19">
    <location>
        <position position="386"/>
    </location>
    <ligand>
        <name>Ca(2+)</name>
        <dbReference type="ChEBI" id="CHEBI:29108"/>
        <label>1</label>
    </ligand>
</feature>
<dbReference type="InterPro" id="IPR002016">
    <property type="entry name" value="Haem_peroxidase"/>
</dbReference>
<evidence type="ECO:0000256" key="2">
    <source>
        <dbReference type="ARBA" id="ARBA00002322"/>
    </source>
</evidence>
<feature type="binding site" evidence="19">
    <location>
        <position position="554"/>
    </location>
    <ligand>
        <name>Ca(2+)</name>
        <dbReference type="ChEBI" id="CHEBI:29108"/>
        <label>2</label>
    </ligand>
</feature>
<evidence type="ECO:0000256" key="18">
    <source>
        <dbReference type="PIRSR" id="PIRSR600823-2"/>
    </source>
</evidence>
<dbReference type="SUPFAM" id="SSF48113">
    <property type="entry name" value="Heme-dependent peroxidases"/>
    <property type="match status" value="2"/>
</dbReference>
<feature type="disulfide bond" evidence="21">
    <location>
        <begin position="347"/>
        <end position="424"/>
    </location>
</feature>
<feature type="disulfide bond" evidence="21">
    <location>
        <begin position="509"/>
        <end position="541"/>
    </location>
</feature>
<comment type="subcellular location">
    <subcellularLocation>
        <location evidence="3">Secreted</location>
    </subcellularLocation>
</comment>
<accession>A0A6N2K8V2</accession>
<feature type="domain" description="Plant heme peroxidase family profile" evidence="23">
    <location>
        <begin position="29"/>
        <end position="335"/>
    </location>
</feature>
<dbReference type="InterPro" id="IPR019793">
    <property type="entry name" value="Peroxidases_heam-ligand_BS"/>
</dbReference>
<proteinExistence type="inferred from homology"/>
<evidence type="ECO:0000256" key="5">
    <source>
        <dbReference type="ARBA" id="ARBA00012313"/>
    </source>
</evidence>
<evidence type="ECO:0000256" key="13">
    <source>
        <dbReference type="ARBA" id="ARBA00023004"/>
    </source>
</evidence>
<keyword evidence="10 22" id="KW-0732">Signal</keyword>
<evidence type="ECO:0000256" key="12">
    <source>
        <dbReference type="ARBA" id="ARBA00023002"/>
    </source>
</evidence>
<feature type="signal peptide" evidence="22">
    <location>
        <begin position="1"/>
        <end position="28"/>
    </location>
</feature>
<feature type="disulfide bond" evidence="21">
    <location>
        <begin position="380"/>
        <end position="385"/>
    </location>
</feature>
<feature type="chain" id="PRO_5026900491" description="peroxidase" evidence="22">
    <location>
        <begin position="29"/>
        <end position="642"/>
    </location>
</feature>
<feature type="binding site" evidence="19">
    <location>
        <position position="388"/>
    </location>
    <ligand>
        <name>Ca(2+)</name>
        <dbReference type="ChEBI" id="CHEBI:29108"/>
        <label>1</label>
    </ligand>
</feature>
<gene>
    <name evidence="24" type="ORF">SVIM_LOCUS39601</name>
</gene>
<feature type="binding site" evidence="19">
    <location>
        <position position="397"/>
    </location>
    <ligand>
        <name>Ca(2+)</name>
        <dbReference type="ChEBI" id="CHEBI:29108"/>
        <label>1</label>
    </ligand>
</feature>
<reference evidence="24" key="1">
    <citation type="submission" date="2019-03" db="EMBL/GenBank/DDBJ databases">
        <authorList>
            <person name="Mank J."/>
            <person name="Almeida P."/>
        </authorList>
    </citation>
    <scope>NUCLEOTIDE SEQUENCE</scope>
    <source>
        <strain evidence="24">78183</strain>
    </source>
</reference>
<protein>
    <recommendedName>
        <fullName evidence="5">peroxidase</fullName>
        <ecNumber evidence="5">1.11.1.7</ecNumber>
    </recommendedName>
</protein>
<evidence type="ECO:0000256" key="16">
    <source>
        <dbReference type="ARBA" id="ARBA00023324"/>
    </source>
</evidence>
<dbReference type="PROSITE" id="PS50873">
    <property type="entry name" value="PEROXIDASE_4"/>
    <property type="match status" value="2"/>
</dbReference>
<dbReference type="PANTHER" id="PTHR31388:SF6">
    <property type="entry name" value="PEROXIDASE"/>
    <property type="match status" value="1"/>
</dbReference>
<keyword evidence="15" id="KW-0325">Glycoprotein</keyword>
<name>A0A6N2K8V2_SALVM</name>
<dbReference type="Pfam" id="PF00141">
    <property type="entry name" value="peroxidase"/>
    <property type="match status" value="2"/>
</dbReference>
<feature type="binding site" evidence="18">
    <location>
        <position position="472"/>
    </location>
    <ligand>
        <name>substrate</name>
    </ligand>
</feature>
<feature type="binding site" evidence="19">
    <location>
        <position position="503"/>
    </location>
    <ligand>
        <name>Ca(2+)</name>
        <dbReference type="ChEBI" id="CHEBI:29108"/>
        <label>2</label>
    </ligand>
</feature>
<dbReference type="InterPro" id="IPR000823">
    <property type="entry name" value="Peroxidase_pln"/>
</dbReference>
<evidence type="ECO:0000256" key="10">
    <source>
        <dbReference type="ARBA" id="ARBA00022729"/>
    </source>
</evidence>
<feature type="disulfide bond" evidence="21">
    <location>
        <begin position="430"/>
        <end position="632"/>
    </location>
</feature>
<dbReference type="InterPro" id="IPR033905">
    <property type="entry name" value="Secretory_peroxidase"/>
</dbReference>
<dbReference type="FunFam" id="1.10.420.10:FF:000001">
    <property type="entry name" value="Peroxidase"/>
    <property type="match status" value="1"/>
</dbReference>
<dbReference type="PRINTS" id="PR00458">
    <property type="entry name" value="PEROXIDASE"/>
</dbReference>
<evidence type="ECO:0000256" key="11">
    <source>
        <dbReference type="ARBA" id="ARBA00022837"/>
    </source>
</evidence>
<dbReference type="GO" id="GO:0042744">
    <property type="term" value="P:hydrogen peroxide catabolic process"/>
    <property type="evidence" value="ECO:0007669"/>
    <property type="project" value="UniProtKB-KW"/>
</dbReference>
<dbReference type="GO" id="GO:0020037">
    <property type="term" value="F:heme binding"/>
    <property type="evidence" value="ECO:0007669"/>
    <property type="project" value="InterPro"/>
</dbReference>
<feature type="binding site" evidence="19">
    <location>
        <position position="379"/>
    </location>
    <ligand>
        <name>Ca(2+)</name>
        <dbReference type="ChEBI" id="CHEBI:29108"/>
        <label>1</label>
    </ligand>
</feature>
<keyword evidence="13 19" id="KW-0408">Iron</keyword>
<comment type="cofactor">
    <cofactor evidence="19">
        <name>Ca(2+)</name>
        <dbReference type="ChEBI" id="CHEBI:29108"/>
    </cofactor>
    <text evidence="19">Binds 2 calcium ions per subunit.</text>
</comment>
<evidence type="ECO:0000256" key="19">
    <source>
        <dbReference type="PIRSR" id="PIRSR600823-3"/>
    </source>
</evidence>
<feature type="active site" description="Proton acceptor" evidence="17">
    <location>
        <position position="378"/>
    </location>
</feature>
<keyword evidence="8" id="KW-0349">Heme</keyword>
<dbReference type="PRINTS" id="PR00461">
    <property type="entry name" value="PLPEROXIDASE"/>
</dbReference>
<evidence type="ECO:0000313" key="24">
    <source>
        <dbReference type="EMBL" id="VFU23815.1"/>
    </source>
</evidence>
<dbReference type="PROSITE" id="PS00435">
    <property type="entry name" value="PEROXIDASE_1"/>
    <property type="match status" value="1"/>
</dbReference>
<evidence type="ECO:0000256" key="3">
    <source>
        <dbReference type="ARBA" id="ARBA00004613"/>
    </source>
</evidence>
<feature type="site" description="Transition state stabilizer" evidence="20">
    <location>
        <position position="374"/>
    </location>
</feature>
<dbReference type="GO" id="GO:0006979">
    <property type="term" value="P:response to oxidative stress"/>
    <property type="evidence" value="ECO:0007669"/>
    <property type="project" value="InterPro"/>
</dbReference>
<evidence type="ECO:0000256" key="6">
    <source>
        <dbReference type="ARBA" id="ARBA00022525"/>
    </source>
</evidence>
<keyword evidence="12" id="KW-0560">Oxidoreductase</keyword>
<evidence type="ECO:0000256" key="22">
    <source>
        <dbReference type="SAM" id="SignalP"/>
    </source>
</evidence>
<evidence type="ECO:0000256" key="1">
    <source>
        <dbReference type="ARBA" id="ARBA00000189"/>
    </source>
</evidence>
<evidence type="ECO:0000256" key="14">
    <source>
        <dbReference type="ARBA" id="ARBA00023157"/>
    </source>
</evidence>
<evidence type="ECO:0000256" key="20">
    <source>
        <dbReference type="PIRSR" id="PIRSR600823-4"/>
    </source>
</evidence>
<keyword evidence="11 19" id="KW-0106">Calcium</keyword>
<dbReference type="CDD" id="cd00693">
    <property type="entry name" value="secretory_peroxidase"/>
    <property type="match status" value="2"/>
</dbReference>
<keyword evidence="14 21" id="KW-1015">Disulfide bond</keyword>
<evidence type="ECO:0000256" key="9">
    <source>
        <dbReference type="ARBA" id="ARBA00022723"/>
    </source>
</evidence>
<dbReference type="InterPro" id="IPR019794">
    <property type="entry name" value="Peroxidases_AS"/>
</dbReference>
<evidence type="ECO:0000256" key="15">
    <source>
        <dbReference type="ARBA" id="ARBA00023180"/>
    </source>
</evidence>
<comment type="similarity">
    <text evidence="4">Belongs to the peroxidase family. Ascorbate peroxidase subfamily.</text>
</comment>
<dbReference type="InterPro" id="IPR010255">
    <property type="entry name" value="Haem_peroxidase_sf"/>
</dbReference>
<evidence type="ECO:0000256" key="7">
    <source>
        <dbReference type="ARBA" id="ARBA00022559"/>
    </source>
</evidence>
<dbReference type="EMBL" id="CAADRP010000136">
    <property type="protein sequence ID" value="VFU23815.1"/>
    <property type="molecule type" value="Genomic_DNA"/>
</dbReference>
<dbReference type="FunFam" id="1.10.520.10:FF:000006">
    <property type="entry name" value="Peroxidase"/>
    <property type="match status" value="1"/>
</dbReference>
<evidence type="ECO:0000256" key="17">
    <source>
        <dbReference type="PIRSR" id="PIRSR600823-1"/>
    </source>
</evidence>
<dbReference type="FunFam" id="1.10.520.10:FF:000009">
    <property type="entry name" value="Peroxidase"/>
    <property type="match status" value="1"/>
</dbReference>
<dbReference type="Gene3D" id="1.10.420.10">
    <property type="entry name" value="Peroxidase, domain 2"/>
    <property type="match status" value="2"/>
</dbReference>
<evidence type="ECO:0000256" key="8">
    <source>
        <dbReference type="ARBA" id="ARBA00022617"/>
    </source>
</evidence>
<organism evidence="24">
    <name type="scientific">Salix viminalis</name>
    <name type="common">Common osier</name>
    <name type="synonym">Basket willow</name>
    <dbReference type="NCBI Taxonomy" id="40686"/>
    <lineage>
        <taxon>Eukaryota</taxon>
        <taxon>Viridiplantae</taxon>
        <taxon>Streptophyta</taxon>
        <taxon>Embryophyta</taxon>
        <taxon>Tracheophyta</taxon>
        <taxon>Spermatophyta</taxon>
        <taxon>Magnoliopsida</taxon>
        <taxon>eudicotyledons</taxon>
        <taxon>Gunneridae</taxon>
        <taxon>Pentapetalae</taxon>
        <taxon>rosids</taxon>
        <taxon>fabids</taxon>
        <taxon>Malpighiales</taxon>
        <taxon>Salicaceae</taxon>
        <taxon>Saliceae</taxon>
        <taxon>Salix</taxon>
    </lineage>
</organism>